<proteinExistence type="predicted"/>
<name>A0A8B6CP43_MYTGA</name>
<protein>
    <submittedName>
        <fullName evidence="1">Uncharacterized protein</fullName>
    </submittedName>
</protein>
<dbReference type="EMBL" id="UYJE01002122">
    <property type="protein sequence ID" value="VDI08031.1"/>
    <property type="molecule type" value="Genomic_DNA"/>
</dbReference>
<evidence type="ECO:0000313" key="1">
    <source>
        <dbReference type="EMBL" id="VDI08031.1"/>
    </source>
</evidence>
<comment type="caution">
    <text evidence="1">The sequence shown here is derived from an EMBL/GenBank/DDBJ whole genome shotgun (WGS) entry which is preliminary data.</text>
</comment>
<reference evidence="1" key="1">
    <citation type="submission" date="2018-11" db="EMBL/GenBank/DDBJ databases">
        <authorList>
            <person name="Alioto T."/>
            <person name="Alioto T."/>
        </authorList>
    </citation>
    <scope>NUCLEOTIDE SEQUENCE</scope>
</reference>
<accession>A0A8B6CP43</accession>
<organism evidence="1 2">
    <name type="scientific">Mytilus galloprovincialis</name>
    <name type="common">Mediterranean mussel</name>
    <dbReference type="NCBI Taxonomy" id="29158"/>
    <lineage>
        <taxon>Eukaryota</taxon>
        <taxon>Metazoa</taxon>
        <taxon>Spiralia</taxon>
        <taxon>Lophotrochozoa</taxon>
        <taxon>Mollusca</taxon>
        <taxon>Bivalvia</taxon>
        <taxon>Autobranchia</taxon>
        <taxon>Pteriomorphia</taxon>
        <taxon>Mytilida</taxon>
        <taxon>Mytiloidea</taxon>
        <taxon>Mytilidae</taxon>
        <taxon>Mytilinae</taxon>
        <taxon>Mytilus</taxon>
    </lineage>
</organism>
<evidence type="ECO:0000313" key="2">
    <source>
        <dbReference type="Proteomes" id="UP000596742"/>
    </source>
</evidence>
<gene>
    <name evidence="1" type="ORF">MGAL_10B055615</name>
</gene>
<dbReference type="OrthoDB" id="6109072at2759"/>
<dbReference type="Proteomes" id="UP000596742">
    <property type="component" value="Unassembled WGS sequence"/>
</dbReference>
<sequence>MNGTLDIEKDSLGNGGIGFSFGGYLKRLGYLVTDSLPPEVTKNLQTYLGLDTFLLKPDCQNVTSPYSVAQHTVENTVCPEDQKIVLFDSECNFGKMCSDIRCCVGVGLLHRALYISIDIDPCEYIMQLQVDSLHVKKSLFDYNWGVKDSISLQGGLIFQFIIDDLPSQKMFMIDLKLLVCLEANDPTDCIVNVDVFKNLKIRKKECNWNMGFKVKDFSLREWKHSRKIQRTDNLTKYDSYQLLDDLGIQKYLKTDECEVQPSIHEDPQGWIIHSNCKQPNNIQSFGNDLLCNITDKCTEIICCLFLEKLELSLDFFLTMDPCNNKFTIGVGKLTKSEYLLSFQFGVEEVFSLFGVLKLRYKIDDFQSEEAFVVALHISVCFETNMPCDMEFQMLKDVKLYKPVCDLDKKYAINNFSLSHWLVNENIVVGQTLPDYAVDLLTEQLGISQYLHENQCTTRNIYHANNVWNTSGCKKTMTLAKLSRNIACGLPEYCTGATCCVNLPLLGRSIEVFVLLDVCNYKITIGIEMMIQEISLFDYIYNTWQNVTLGNMVRLGYRIEELSAENMFIFDMKIDICFETTGDCRYSYIIFENTKLPRQPCDWSGGYAIPDFNLNQWLNDKNLPTTTTVLNSLMASHLLEDLDIADYMLYPSCDFNTFQVKQHGSLGWKSGWSLENWYNDQEIGLMKKLAPETSLLFLDTLGIAEFLLKDQCDRHDHFSVYASQFEGWTTNCRSRSVELLPLDDSVITCYLDETCLSLQCCREADFISKSFFVRVEIDPCNYLVTLQIEKLIINTTLNDYEWGRWTNMDLYGVIRFRLRLYDLYAHQQYSISLILSICWDPTRCEDHNIFKNAVLPKPKCDWKPNFKVKDCSSEVRFLDNISSFAECRIPEKCTAIDCCLTLPYIGRNINFVIDLDFCGFRLMVEVEKIALNFSLLGYEWGKLQSLSLYGVFNVNFTIEDLSSENVAVFSVNISVCFELFEQCEFSLMLLKEARLAKPSCDLDKSFTVKDFSLRSYLADIGLNGSTLPLPQHTVSELLHYLDIAQFLFKDQCNQHELPFSPNKNGWNKDFSYRSYLQEKGIPEYQTLSSYQMKDLMEELGITEFRQRDECSKSQESFSSLLNGWKNECKRPMTKLPLNPEFVTCKIGQDCTSIECCLLAEKLGTSFKIFVEIEPCLFQLRLGIEQMTFSTLLFDFEWGQPVEAWLFGLVRMQFTLTDLTAEHQYLFDLSVSVCLESTNSEPCYVVVNILDKYRLPKPKCDWNTKISIENFSYEEWLRKGMVKPMRTLAPYLTSKLLSDLNVAAYLNSITCDLNTQLHNKENRGWTKECDQILLLPSLHSNLSCHLGRSCTQLDCCVYVPLLNRTFSFYVDVNPCYEKFTVGIEKMYRKCSLLSYDFGSTQHFNLLGIFKLQYSLYDFLSEGIYMMNLTFSFCLEDGCDGEYSFSMPVFENAQLPKKRCHWTDSYRVKDFSLEQWKKERNTKVSLDLPEYYISELLEQLGLKNYLMEKQCRRHDELKGWKSECSSSVDLPDLSRYPISCQLLNNCTAVTCCIDESIINTTFQISFGLNQNDQLYSISIEKLNVQIPFQHTSFDFSLTSWRISNHVDAHNLNEFDRSLLYSDLDIGWYFSMKCGNEAKLSSETNSSVYIENLVYHQMLYEYEWGTEDSFWLKGVFRIRFQINNLKLAKKVRFTMYIDICLDGHYNCSISYLIMNQTDLPKAVCDWKQPYAMSACPHYLQLGVLNGPIFCQISSECQSLKCCVHDDITHHNYQMILNISPCDRHLELGIERYIFEHSLLDFKYGFSLMDWLSTTGLKNTTVLRDQALTDLNEVLGVIKYNQADECSKHMLPYSSSQPNGWNNECPSMPNSLNPLSSYIACYIPDHCTAVDCCLDVELLDRSFHIFVDIDSCYYRLTIGVERMSYTLNLINDYKWGMFEMSFFSYLLFPNCKQ</sequence>
<keyword evidence="2" id="KW-1185">Reference proteome</keyword>